<dbReference type="InterPro" id="IPR003593">
    <property type="entry name" value="AAA+_ATPase"/>
</dbReference>
<dbReference type="GO" id="GO:0005524">
    <property type="term" value="F:ATP binding"/>
    <property type="evidence" value="ECO:0007669"/>
    <property type="project" value="UniProtKB-KW"/>
</dbReference>
<dbReference type="PROSITE" id="PS00211">
    <property type="entry name" value="ABC_TRANSPORTER_1"/>
    <property type="match status" value="1"/>
</dbReference>
<reference evidence="4 5" key="1">
    <citation type="submission" date="2021-06" db="EMBL/GenBank/DDBJ databases">
        <authorList>
            <person name="Sun Q."/>
            <person name="Li D."/>
        </authorList>
    </citation>
    <scope>NUCLEOTIDE SEQUENCE [LARGE SCALE GENOMIC DNA]</scope>
    <source>
        <strain evidence="4 5">MSJ-6</strain>
    </source>
</reference>
<dbReference type="EMBL" id="JAHLQJ010000003">
    <property type="protein sequence ID" value="MBU5671078.1"/>
    <property type="molecule type" value="Genomic_DNA"/>
</dbReference>
<name>A0ABS6FLL9_9BACL</name>
<evidence type="ECO:0000313" key="4">
    <source>
        <dbReference type="EMBL" id="MBU5671078.1"/>
    </source>
</evidence>
<keyword evidence="4" id="KW-0067">ATP-binding</keyword>
<dbReference type="PANTHER" id="PTHR43335:SF4">
    <property type="entry name" value="ABC TRANSPORTER, ATP-BINDING PROTEIN"/>
    <property type="match status" value="1"/>
</dbReference>
<keyword evidence="2" id="KW-0813">Transport</keyword>
<dbReference type="Pfam" id="PF00005">
    <property type="entry name" value="ABC_tran"/>
    <property type="match status" value="1"/>
</dbReference>
<dbReference type="Proteomes" id="UP000743001">
    <property type="component" value="Unassembled WGS sequence"/>
</dbReference>
<comment type="caution">
    <text evidence="4">The sequence shown here is derived from an EMBL/GenBank/DDBJ whole genome shotgun (WGS) entry which is preliminary data.</text>
</comment>
<feature type="domain" description="ABC transporter" evidence="3">
    <location>
        <begin position="5"/>
        <end position="232"/>
    </location>
</feature>
<evidence type="ECO:0000313" key="5">
    <source>
        <dbReference type="Proteomes" id="UP000743001"/>
    </source>
</evidence>
<dbReference type="SMART" id="SM00382">
    <property type="entry name" value="AAA"/>
    <property type="match status" value="1"/>
</dbReference>
<dbReference type="InterPro" id="IPR017871">
    <property type="entry name" value="ABC_transporter-like_CS"/>
</dbReference>
<proteinExistence type="inferred from homology"/>
<dbReference type="PROSITE" id="PS50893">
    <property type="entry name" value="ABC_TRANSPORTER_2"/>
    <property type="match status" value="1"/>
</dbReference>
<sequence length="309" mass="34294">MEEMIRTEELTKVYDGRTILDRVSLKVNQGEIYGFLGLNGAGKTTTIRMLLGMIKPTSGQVYLHGRRLTPGGDLWNQVGYMVEVPYAYPDLTVRENLILYAQMRGIRRARNAVNEAVDQLSLSAYIDTKVKNLSLGNAQKLGIAKAVIHQPGILILDEPINALDPAGIVAIRELLKSLADKGVTVFISSHILEEMSKLASRIGIIHQGVLLQEISVREFEDLRAKKLYLGVRGNPELAKQKLIEAGFHAKVSAEQILELSNPGAVQRPELINQIMAKAGIPVYLLRVEEEELESYFLHMVGSDLAKELK</sequence>
<accession>A0ABS6FLL9</accession>
<dbReference type="RefSeq" id="WP_216477483.1">
    <property type="nucleotide sequence ID" value="NZ_JAHLQJ010000003.1"/>
</dbReference>
<keyword evidence="4" id="KW-0547">Nucleotide-binding</keyword>
<keyword evidence="5" id="KW-1185">Reference proteome</keyword>
<protein>
    <submittedName>
        <fullName evidence="4">ATP-binding cassette domain-containing protein</fullName>
    </submittedName>
</protein>
<evidence type="ECO:0000256" key="2">
    <source>
        <dbReference type="ARBA" id="ARBA00022448"/>
    </source>
</evidence>
<dbReference type="PANTHER" id="PTHR43335">
    <property type="entry name" value="ABC TRANSPORTER, ATP-BINDING PROTEIN"/>
    <property type="match status" value="1"/>
</dbReference>
<gene>
    <name evidence="4" type="ORF">KQJ23_04450</name>
</gene>
<comment type="similarity">
    <text evidence="1">Belongs to the ABC transporter superfamily.</text>
</comment>
<evidence type="ECO:0000256" key="1">
    <source>
        <dbReference type="ARBA" id="ARBA00005417"/>
    </source>
</evidence>
<evidence type="ECO:0000259" key="3">
    <source>
        <dbReference type="PROSITE" id="PS50893"/>
    </source>
</evidence>
<dbReference type="InterPro" id="IPR003439">
    <property type="entry name" value="ABC_transporter-like_ATP-bd"/>
</dbReference>
<organism evidence="4 5">
    <name type="scientific">Paenibacillus brevis</name>
    <dbReference type="NCBI Taxonomy" id="2841508"/>
    <lineage>
        <taxon>Bacteria</taxon>
        <taxon>Bacillati</taxon>
        <taxon>Bacillota</taxon>
        <taxon>Bacilli</taxon>
        <taxon>Bacillales</taxon>
        <taxon>Paenibacillaceae</taxon>
        <taxon>Paenibacillus</taxon>
    </lineage>
</organism>